<dbReference type="Gene3D" id="2.60.120.10">
    <property type="entry name" value="Jelly Rolls"/>
    <property type="match status" value="1"/>
</dbReference>
<dbReference type="InterPro" id="IPR010300">
    <property type="entry name" value="CDO_1"/>
</dbReference>
<keyword evidence="3 6" id="KW-0223">Dioxygenase</keyword>
<comment type="similarity">
    <text evidence="1">Belongs to the cysteine dioxygenase family.</text>
</comment>
<dbReference type="GO" id="GO:0017172">
    <property type="term" value="F:cysteine dioxygenase activity"/>
    <property type="evidence" value="ECO:0007669"/>
    <property type="project" value="UniProtKB-EC"/>
</dbReference>
<keyword evidence="4 6" id="KW-0560">Oxidoreductase</keyword>
<dbReference type="GO" id="GO:0008198">
    <property type="term" value="F:ferrous iron binding"/>
    <property type="evidence" value="ECO:0007669"/>
    <property type="project" value="TreeGrafter"/>
</dbReference>
<evidence type="ECO:0000256" key="5">
    <source>
        <dbReference type="ARBA" id="ARBA00023004"/>
    </source>
</evidence>
<keyword evidence="5" id="KW-0408">Iron</keyword>
<keyword evidence="2" id="KW-0479">Metal-binding</keyword>
<dbReference type="InterPro" id="IPR014710">
    <property type="entry name" value="RmlC-like_jellyroll"/>
</dbReference>
<organism evidence="6">
    <name type="scientific">mine drainage metagenome</name>
    <dbReference type="NCBI Taxonomy" id="410659"/>
    <lineage>
        <taxon>unclassified sequences</taxon>
        <taxon>metagenomes</taxon>
        <taxon>ecological metagenomes</taxon>
    </lineage>
</organism>
<dbReference type="SUPFAM" id="SSF51182">
    <property type="entry name" value="RmlC-like cupins"/>
    <property type="match status" value="1"/>
</dbReference>
<reference evidence="6" key="1">
    <citation type="submission" date="2009-10" db="EMBL/GenBank/DDBJ databases">
        <title>Diversity of trophic interactions inside an arsenic-rich microbial ecosystem.</title>
        <authorList>
            <person name="Bertin P.N."/>
            <person name="Heinrich-Salmeron A."/>
            <person name="Pelletier E."/>
            <person name="Goulhen-Chollet F."/>
            <person name="Arsene-Ploetze F."/>
            <person name="Gallien S."/>
            <person name="Calteau A."/>
            <person name="Vallenet D."/>
            <person name="Casiot C."/>
            <person name="Chane-Woon-Ming B."/>
            <person name="Giloteaux L."/>
            <person name="Barakat M."/>
            <person name="Bonnefoy V."/>
            <person name="Bruneel O."/>
            <person name="Chandler M."/>
            <person name="Cleiss J."/>
            <person name="Duran R."/>
            <person name="Elbaz-Poulichet F."/>
            <person name="Fonknechten N."/>
            <person name="Lauga B."/>
            <person name="Mornico D."/>
            <person name="Ortet P."/>
            <person name="Schaeffer C."/>
            <person name="Siguier P."/>
            <person name="Alexander Thil Smith A."/>
            <person name="Van Dorsselaer A."/>
            <person name="Weissenbach J."/>
            <person name="Medigue C."/>
            <person name="Le Paslier D."/>
        </authorList>
    </citation>
    <scope>NUCLEOTIDE SEQUENCE</scope>
</reference>
<comment type="caution">
    <text evidence="6">The sequence shown here is derived from an EMBL/GenBank/DDBJ whole genome shotgun (WGS) entry which is preliminary data.</text>
</comment>
<sequence length="162" mass="17961">MIAEVEIDRIVAEQIARRSQWERRLPRRRTGYTRSRLLACDAYEVLALLWFPGAATPIHDHGDSYCATRVLAGELDVARYLRTDDGDDESKIAIRLVGRGAQRAGEGDALASARELHSVANPGFDEALSLHVYAPRYTTFGIYDESGVRIALAPSRYDAVLG</sequence>
<dbReference type="Pfam" id="PF05995">
    <property type="entry name" value="CDO_I"/>
    <property type="match status" value="1"/>
</dbReference>
<dbReference type="CDD" id="cd10548">
    <property type="entry name" value="cupin_CDO"/>
    <property type="match status" value="1"/>
</dbReference>
<evidence type="ECO:0000256" key="3">
    <source>
        <dbReference type="ARBA" id="ARBA00022964"/>
    </source>
</evidence>
<dbReference type="InterPro" id="IPR011051">
    <property type="entry name" value="RmlC_Cupin_sf"/>
</dbReference>
<protein>
    <submittedName>
        <fullName evidence="6">Putative Cysteine dioxygenase</fullName>
        <ecNumber evidence="6">1.13.11.20</ecNumber>
    </submittedName>
</protein>
<name>E6PGL7_9ZZZZ</name>
<dbReference type="AlphaFoldDB" id="E6PGL7"/>
<accession>E6PGL7</accession>
<dbReference type="EC" id="1.13.11.20" evidence="6"/>
<gene>
    <name evidence="6" type="ORF">CARN1_1283</name>
</gene>
<dbReference type="PANTHER" id="PTHR12918">
    <property type="entry name" value="CYSTEINE DIOXYGENASE"/>
    <property type="match status" value="1"/>
</dbReference>
<evidence type="ECO:0000256" key="4">
    <source>
        <dbReference type="ARBA" id="ARBA00023002"/>
    </source>
</evidence>
<dbReference type="PANTHER" id="PTHR12918:SF1">
    <property type="entry name" value="CYSTEINE DIOXYGENASE TYPE 1"/>
    <property type="match status" value="1"/>
</dbReference>
<evidence type="ECO:0000313" key="6">
    <source>
        <dbReference type="EMBL" id="CBH75605.1"/>
    </source>
</evidence>
<evidence type="ECO:0000256" key="1">
    <source>
        <dbReference type="ARBA" id="ARBA00006622"/>
    </source>
</evidence>
<evidence type="ECO:0000256" key="2">
    <source>
        <dbReference type="ARBA" id="ARBA00022723"/>
    </source>
</evidence>
<dbReference type="EMBL" id="CABL01000013">
    <property type="protein sequence ID" value="CBH75605.1"/>
    <property type="molecule type" value="Genomic_DNA"/>
</dbReference>
<proteinExistence type="inferred from homology"/>